<evidence type="ECO:0000256" key="1">
    <source>
        <dbReference type="ARBA" id="ARBA00012417"/>
    </source>
</evidence>
<proteinExistence type="predicted"/>
<reference evidence="4 5" key="1">
    <citation type="submission" date="2024-11" db="EMBL/GenBank/DDBJ databases">
        <title>First Report of Moraxella oculi in Brazil in an Infectious Bovine Keratoconjunctivitis Outbreak.</title>
        <authorList>
            <person name="Carvalho C.V."/>
            <person name="Domingues R."/>
            <person name="Coutinho C."/>
            <person name="Honorio N.T.B.S."/>
            <person name="Faza D.R.L.R."/>
            <person name="Carvalho W.A."/>
            <person name="Machado A.B.F."/>
            <person name="Martins M.F."/>
            <person name="Gaspar E.B."/>
        </authorList>
    </citation>
    <scope>NUCLEOTIDE SEQUENCE [LARGE SCALE GENOMIC DNA]</scope>
    <source>
        <strain evidence="4 5">2117LE</strain>
    </source>
</reference>
<comment type="caution">
    <text evidence="4">The sequence shown here is derived from an EMBL/GenBank/DDBJ whole genome shotgun (WGS) entry which is preliminary data.</text>
</comment>
<protein>
    <recommendedName>
        <fullName evidence="1">DNA-directed DNA polymerase</fullName>
        <ecNumber evidence="1">2.7.7.7</ecNumber>
    </recommendedName>
</protein>
<organism evidence="4 5">
    <name type="scientific">Moraxella oculi</name>
    <dbReference type="NCBI Taxonomy" id="2940516"/>
    <lineage>
        <taxon>Bacteria</taxon>
        <taxon>Pseudomonadati</taxon>
        <taxon>Pseudomonadota</taxon>
        <taxon>Gammaproteobacteria</taxon>
        <taxon>Moraxellales</taxon>
        <taxon>Moraxellaceae</taxon>
        <taxon>Moraxella</taxon>
    </lineage>
</organism>
<dbReference type="PANTHER" id="PTHR11669:SF8">
    <property type="entry name" value="DNA POLYMERASE III SUBUNIT DELTA"/>
    <property type="match status" value="1"/>
</dbReference>
<name>A0ABW8U5V6_9GAMM</name>
<evidence type="ECO:0000256" key="2">
    <source>
        <dbReference type="ARBA" id="ARBA00022932"/>
    </source>
</evidence>
<dbReference type="Proteomes" id="UP001624684">
    <property type="component" value="Unassembled WGS sequence"/>
</dbReference>
<evidence type="ECO:0000313" key="4">
    <source>
        <dbReference type="EMBL" id="MFL1732521.1"/>
    </source>
</evidence>
<accession>A0ABW8U5V6</accession>
<keyword evidence="5" id="KW-1185">Reference proteome</keyword>
<keyword evidence="2" id="KW-0239">DNA-directed DNA polymerase</keyword>
<dbReference type="RefSeq" id="WP_407069110.1">
    <property type="nucleotide sequence ID" value="NZ_JBJJXE010000007.1"/>
</dbReference>
<dbReference type="SUPFAM" id="SSF52540">
    <property type="entry name" value="P-loop containing nucleoside triphosphate hydrolases"/>
    <property type="match status" value="1"/>
</dbReference>
<evidence type="ECO:0000313" key="5">
    <source>
        <dbReference type="Proteomes" id="UP001624684"/>
    </source>
</evidence>
<keyword evidence="2" id="KW-0808">Transferase</keyword>
<keyword evidence="2" id="KW-0548">Nucleotidyltransferase</keyword>
<dbReference type="EMBL" id="JBJJXE010000007">
    <property type="protein sequence ID" value="MFL1732521.1"/>
    <property type="molecule type" value="Genomic_DNA"/>
</dbReference>
<comment type="catalytic activity">
    <reaction evidence="3">
        <text>DNA(n) + a 2'-deoxyribonucleoside 5'-triphosphate = DNA(n+1) + diphosphate</text>
        <dbReference type="Rhea" id="RHEA:22508"/>
        <dbReference type="Rhea" id="RHEA-COMP:17339"/>
        <dbReference type="Rhea" id="RHEA-COMP:17340"/>
        <dbReference type="ChEBI" id="CHEBI:33019"/>
        <dbReference type="ChEBI" id="CHEBI:61560"/>
        <dbReference type="ChEBI" id="CHEBI:173112"/>
        <dbReference type="EC" id="2.7.7.7"/>
    </reaction>
</comment>
<sequence>MNDLDYFSALLPWQTQAWDQVITQFHEGKLPHGILACGMAGIGKRKFVWRMVAWLLCQNRTEQGACGRCDDCHWLASGTHPDLMVLPSQSLPTAEHRNDKVNSIKIDDIRALQEYSHVKGHGVRLIILDHADTLTMGASNALLKTLEEPQAGVHLILISNHPTRLLPTIKSRVQALPLRQISYHMALDFVTTKLNDDQDMARLCLDLADGAVLLATDLPKKVWFDKRELWIKTWLAVRHDKRSPISASDYWQQVMDLNDFLVLTRLMFIDIMRVGLGLDSRHTDINVQALLAQQSLNMNAIEQFCRVLDDVVMAMGQNVQHGIAYDELFYELARL</sequence>
<dbReference type="PANTHER" id="PTHR11669">
    <property type="entry name" value="REPLICATION FACTOR C / DNA POLYMERASE III GAMMA-TAU SUBUNIT"/>
    <property type="match status" value="1"/>
</dbReference>
<dbReference type="InterPro" id="IPR027417">
    <property type="entry name" value="P-loop_NTPase"/>
</dbReference>
<dbReference type="Gene3D" id="3.40.50.300">
    <property type="entry name" value="P-loop containing nucleotide triphosphate hydrolases"/>
    <property type="match status" value="1"/>
</dbReference>
<dbReference type="Pfam" id="PF13177">
    <property type="entry name" value="DNA_pol3_delta2"/>
    <property type="match status" value="1"/>
</dbReference>
<evidence type="ECO:0000256" key="3">
    <source>
        <dbReference type="ARBA" id="ARBA00049244"/>
    </source>
</evidence>
<gene>
    <name evidence="4" type="ORF">ACJHVH_05875</name>
</gene>
<dbReference type="EC" id="2.7.7.7" evidence="1"/>
<dbReference type="InterPro" id="IPR050238">
    <property type="entry name" value="DNA_Rep/Repair_Clamp_Loader"/>
</dbReference>